<gene>
    <name evidence="2" type="ORF">HMI46_16935</name>
</gene>
<comment type="caution">
    <text evidence="2">The sequence shown here is derived from an EMBL/GenBank/DDBJ whole genome shotgun (WGS) entry which is preliminary data.</text>
</comment>
<keyword evidence="1" id="KW-1133">Transmembrane helix</keyword>
<dbReference type="EMBL" id="JABFOR010000023">
    <property type="protein sequence ID" value="NOJ72236.1"/>
    <property type="molecule type" value="Genomic_DNA"/>
</dbReference>
<dbReference type="Proteomes" id="UP000552038">
    <property type="component" value="Unassembled WGS sequence"/>
</dbReference>
<name>A0AAP6ZYV6_PAEAL</name>
<organism evidence="2 3">
    <name type="scientific">Paenibacillus alvei</name>
    <name type="common">Bacillus alvei</name>
    <dbReference type="NCBI Taxonomy" id="44250"/>
    <lineage>
        <taxon>Bacteria</taxon>
        <taxon>Bacillati</taxon>
        <taxon>Bacillota</taxon>
        <taxon>Bacilli</taxon>
        <taxon>Bacillales</taxon>
        <taxon>Paenibacillaceae</taxon>
        <taxon>Paenibacillus</taxon>
    </lineage>
</organism>
<feature type="transmembrane region" description="Helical" evidence="1">
    <location>
        <begin position="32"/>
        <end position="52"/>
    </location>
</feature>
<dbReference type="AlphaFoldDB" id="A0AAP6ZYV6"/>
<dbReference type="RefSeq" id="WP_163979394.1">
    <property type="nucleotide sequence ID" value="NZ_JABFOR010000023.1"/>
</dbReference>
<evidence type="ECO:0000313" key="3">
    <source>
        <dbReference type="Proteomes" id="UP000552038"/>
    </source>
</evidence>
<evidence type="ECO:0000256" key="1">
    <source>
        <dbReference type="SAM" id="Phobius"/>
    </source>
</evidence>
<reference evidence="2 3" key="1">
    <citation type="submission" date="2020-05" db="EMBL/GenBank/DDBJ databases">
        <title>Whole genome sequencing and identification of novel metabolites from Paenibacillus alvei strain JR949.</title>
        <authorList>
            <person name="Rajendhran J."/>
            <person name="Sree Pranav P."/>
            <person name="Mahalakshmi B."/>
            <person name="Karthikeyan R."/>
        </authorList>
    </citation>
    <scope>NUCLEOTIDE SEQUENCE [LARGE SCALE GENOMIC DNA]</scope>
    <source>
        <strain evidence="2 3">JR949</strain>
    </source>
</reference>
<keyword evidence="1" id="KW-0812">Transmembrane</keyword>
<keyword evidence="1" id="KW-0472">Membrane</keyword>
<protein>
    <submittedName>
        <fullName evidence="2">Uncharacterized protein</fullName>
    </submittedName>
</protein>
<accession>A0AAP6ZYV6</accession>
<sequence length="65" mass="7251">MMKWLIRAVVFVATVFIGFGIAKWFGAIGKPWTAGIIYGCSIVTVSITDYLIRIRQKRSSLPNST</sequence>
<evidence type="ECO:0000313" key="2">
    <source>
        <dbReference type="EMBL" id="NOJ72236.1"/>
    </source>
</evidence>
<proteinExistence type="predicted"/>
<feature type="transmembrane region" description="Helical" evidence="1">
    <location>
        <begin position="5"/>
        <end position="26"/>
    </location>
</feature>